<comment type="subcellular location">
    <subcellularLocation>
        <location evidence="2">Endoplasmic reticulum membrane</location>
        <topology evidence="2">Multi-pass membrane protein</topology>
    </subcellularLocation>
</comment>
<evidence type="ECO:0000313" key="12">
    <source>
        <dbReference type="Proteomes" id="UP000076871"/>
    </source>
</evidence>
<dbReference type="CDD" id="cd02947">
    <property type="entry name" value="TRX_family"/>
    <property type="match status" value="1"/>
</dbReference>
<keyword evidence="5 10" id="KW-0732">Signal</keyword>
<dbReference type="InParanoid" id="A0A165FUG9"/>
<dbReference type="Gene3D" id="3.40.30.10">
    <property type="entry name" value="Glutaredoxin"/>
    <property type="match status" value="1"/>
</dbReference>
<gene>
    <name evidence="11" type="ORF">LAESUDRAFT_674050</name>
</gene>
<feature type="transmembrane region" description="Helical" evidence="9">
    <location>
        <begin position="284"/>
        <end position="302"/>
    </location>
</feature>
<evidence type="ECO:0000256" key="1">
    <source>
        <dbReference type="ARBA" id="ARBA00002791"/>
    </source>
</evidence>
<keyword evidence="11" id="KW-0808">Transferase</keyword>
<evidence type="ECO:0000256" key="7">
    <source>
        <dbReference type="ARBA" id="ARBA00022989"/>
    </source>
</evidence>
<feature type="transmembrane region" description="Helical" evidence="9">
    <location>
        <begin position="175"/>
        <end position="196"/>
    </location>
</feature>
<proteinExistence type="inferred from homology"/>
<dbReference type="InterPro" id="IPR036249">
    <property type="entry name" value="Thioredoxin-like_sf"/>
</dbReference>
<dbReference type="EMBL" id="KV427611">
    <property type="protein sequence ID" value="KZT09427.1"/>
    <property type="molecule type" value="Genomic_DNA"/>
</dbReference>
<dbReference type="InterPro" id="IPR021149">
    <property type="entry name" value="OligosaccharylTrfase_OST3/OST6"/>
</dbReference>
<organism evidence="11 12">
    <name type="scientific">Laetiporus sulphureus 93-53</name>
    <dbReference type="NCBI Taxonomy" id="1314785"/>
    <lineage>
        <taxon>Eukaryota</taxon>
        <taxon>Fungi</taxon>
        <taxon>Dikarya</taxon>
        <taxon>Basidiomycota</taxon>
        <taxon>Agaricomycotina</taxon>
        <taxon>Agaricomycetes</taxon>
        <taxon>Polyporales</taxon>
        <taxon>Laetiporus</taxon>
    </lineage>
</organism>
<dbReference type="FunCoup" id="A0A165FUG9">
    <property type="interactions" value="231"/>
</dbReference>
<dbReference type="GeneID" id="63822575"/>
<accession>A0A165FUG9</accession>
<dbReference type="PANTHER" id="PTHR12692:SF0">
    <property type="entry name" value="GH11935P"/>
    <property type="match status" value="1"/>
</dbReference>
<feature type="chain" id="PRO_5007857872" evidence="10">
    <location>
        <begin position="17"/>
        <end position="315"/>
    </location>
</feature>
<keyword evidence="6" id="KW-0256">Endoplasmic reticulum</keyword>
<feature type="signal peptide" evidence="10">
    <location>
        <begin position="1"/>
        <end position="16"/>
    </location>
</feature>
<comment type="similarity">
    <text evidence="3">Belongs to the OST3/OST6 family.</text>
</comment>
<dbReference type="OrthoDB" id="67566at2759"/>
<keyword evidence="7 9" id="KW-1133">Transmembrane helix</keyword>
<keyword evidence="4 9" id="KW-0812">Transmembrane</keyword>
<dbReference type="PANTHER" id="PTHR12692">
    <property type="entry name" value="DOLICHYL-DIPHOSPHOOLIGOSACCHARIDE--PROTEIN GLYCOSYLTRANSFERASE-RELATED"/>
    <property type="match status" value="1"/>
</dbReference>
<name>A0A165FUG9_9APHY</name>
<dbReference type="AlphaFoldDB" id="A0A165FUG9"/>
<dbReference type="RefSeq" id="XP_040767167.1">
    <property type="nucleotide sequence ID" value="XM_040905545.1"/>
</dbReference>
<evidence type="ECO:0000256" key="5">
    <source>
        <dbReference type="ARBA" id="ARBA00022729"/>
    </source>
</evidence>
<protein>
    <submittedName>
        <fullName evidence="11">Oligosaccharyl transferase subunit OST3/OST6 family</fullName>
    </submittedName>
</protein>
<evidence type="ECO:0000256" key="4">
    <source>
        <dbReference type="ARBA" id="ARBA00022692"/>
    </source>
</evidence>
<evidence type="ECO:0000313" key="11">
    <source>
        <dbReference type="EMBL" id="KZT09427.1"/>
    </source>
</evidence>
<dbReference type="SUPFAM" id="SSF52833">
    <property type="entry name" value="Thioredoxin-like"/>
    <property type="match status" value="1"/>
</dbReference>
<dbReference type="GO" id="GO:0008250">
    <property type="term" value="C:oligosaccharyltransferase complex"/>
    <property type="evidence" value="ECO:0007669"/>
    <property type="project" value="TreeGrafter"/>
</dbReference>
<feature type="transmembrane region" description="Helical" evidence="9">
    <location>
        <begin position="250"/>
        <end position="272"/>
    </location>
</feature>
<feature type="transmembrane region" description="Helical" evidence="9">
    <location>
        <begin position="203"/>
        <end position="223"/>
    </location>
</feature>
<dbReference type="GO" id="GO:0018279">
    <property type="term" value="P:protein N-linked glycosylation via asparagine"/>
    <property type="evidence" value="ECO:0007669"/>
    <property type="project" value="TreeGrafter"/>
</dbReference>
<reference evidence="11 12" key="1">
    <citation type="journal article" date="2016" name="Mol. Biol. Evol.">
        <title>Comparative Genomics of Early-Diverging Mushroom-Forming Fungi Provides Insights into the Origins of Lignocellulose Decay Capabilities.</title>
        <authorList>
            <person name="Nagy L.G."/>
            <person name="Riley R."/>
            <person name="Tritt A."/>
            <person name="Adam C."/>
            <person name="Daum C."/>
            <person name="Floudas D."/>
            <person name="Sun H."/>
            <person name="Yadav J.S."/>
            <person name="Pangilinan J."/>
            <person name="Larsson K.H."/>
            <person name="Matsuura K."/>
            <person name="Barry K."/>
            <person name="Labutti K."/>
            <person name="Kuo R."/>
            <person name="Ohm R.A."/>
            <person name="Bhattacharya S.S."/>
            <person name="Shirouzu T."/>
            <person name="Yoshinaga Y."/>
            <person name="Martin F.M."/>
            <person name="Grigoriev I.V."/>
            <person name="Hibbett D.S."/>
        </authorList>
    </citation>
    <scope>NUCLEOTIDE SEQUENCE [LARGE SCALE GENOMIC DNA]</scope>
    <source>
        <strain evidence="11 12">93-53</strain>
    </source>
</reference>
<feature type="non-terminal residue" evidence="11">
    <location>
        <position position="315"/>
    </location>
</feature>
<dbReference type="Pfam" id="PF04756">
    <property type="entry name" value="OST3_OST6"/>
    <property type="match status" value="1"/>
</dbReference>
<sequence length="315" mass="35490">MLLPLLALLLLPFCLAASVEENHTRLVKLAAANNGVVNLDEHTYSILTNPKRTWSATVQFTALDRKRRCTPCKEFDPSFNAVAKAWSKVPAAERDQHFFATIDFDNGMTVFQQLGLQSAPVVQVFPAAEGPRRPPSGRTTAISYDFSQGFDAAPLAEQLSQYTPIPIPYKPPFNYARAGGFLLSTLFVVAAIRFAYPVLQNRWTWAVGTILTMLVMTSGYMFVRIRNMPYNGQNGQWVAPGYQNQFGQEIQVVAMIYGTLSAGFLMLTLIVPYQMSPSRQRMQIYLWTGVIFVMYSVLISLFKEKNRSYPFRLLL</sequence>
<keyword evidence="12" id="KW-1185">Reference proteome</keyword>
<evidence type="ECO:0000256" key="6">
    <source>
        <dbReference type="ARBA" id="ARBA00022824"/>
    </source>
</evidence>
<evidence type="ECO:0000256" key="2">
    <source>
        <dbReference type="ARBA" id="ARBA00004477"/>
    </source>
</evidence>
<dbReference type="GO" id="GO:0016740">
    <property type="term" value="F:transferase activity"/>
    <property type="evidence" value="ECO:0007669"/>
    <property type="project" value="UniProtKB-KW"/>
</dbReference>
<keyword evidence="8 9" id="KW-0472">Membrane</keyword>
<comment type="function">
    <text evidence="1">Subunit of the oligosaccharyl transferase (OST) complex that catalyzes the initial transfer of a defined glycan (Glc(3)Man(9)GlcNAc(2) in eukaryotes) from the lipid carrier dolichol-pyrophosphate to an asparagine residue within an Asn-X-Ser/Thr consensus motif in nascent polypeptide chains, the first step in protein N-glycosylation. N-glycosylation occurs cotranslationally and the complex associates with the Sec61 complex at the channel-forming translocon complex that mediates protein translocation across the endoplasmic reticulum (ER). All subunits are required for a maximal enzyme activity.</text>
</comment>
<dbReference type="STRING" id="1314785.A0A165FUG9"/>
<evidence type="ECO:0000256" key="9">
    <source>
        <dbReference type="SAM" id="Phobius"/>
    </source>
</evidence>
<evidence type="ECO:0000256" key="10">
    <source>
        <dbReference type="SAM" id="SignalP"/>
    </source>
</evidence>
<dbReference type="Proteomes" id="UP000076871">
    <property type="component" value="Unassembled WGS sequence"/>
</dbReference>
<evidence type="ECO:0000256" key="3">
    <source>
        <dbReference type="ARBA" id="ARBA00009561"/>
    </source>
</evidence>
<evidence type="ECO:0000256" key="8">
    <source>
        <dbReference type="ARBA" id="ARBA00023136"/>
    </source>
</evidence>